<dbReference type="Pfam" id="PF00226">
    <property type="entry name" value="DnaJ"/>
    <property type="match status" value="1"/>
</dbReference>
<dbReference type="InterPro" id="IPR036869">
    <property type="entry name" value="J_dom_sf"/>
</dbReference>
<feature type="domain" description="J" evidence="2">
    <location>
        <begin position="6"/>
        <end position="89"/>
    </location>
</feature>
<keyword evidence="1" id="KW-1133">Transmembrane helix</keyword>
<proteinExistence type="predicted"/>
<evidence type="ECO:0000259" key="2">
    <source>
        <dbReference type="PROSITE" id="PS50076"/>
    </source>
</evidence>
<dbReference type="PANTHER" id="PTHR24074">
    <property type="entry name" value="CO-CHAPERONE PROTEIN DJLA"/>
    <property type="match status" value="1"/>
</dbReference>
<accession>A0A7R9V9E1</accession>
<dbReference type="SUPFAM" id="SSF46565">
    <property type="entry name" value="Chaperone J-domain"/>
    <property type="match status" value="1"/>
</dbReference>
<dbReference type="AlphaFoldDB" id="A0A7R9V9E1"/>
<dbReference type="InterPro" id="IPR050817">
    <property type="entry name" value="DjlA_DnaK_co-chaperone"/>
</dbReference>
<gene>
    <name evidence="3" type="ORF">CEUR00632_LOCUS9024</name>
</gene>
<name>A0A7R9V9E1_9CHLO</name>
<dbReference type="EMBL" id="HBEC01019221">
    <property type="protein sequence ID" value="CAD8288985.1"/>
    <property type="molecule type" value="Transcribed_RNA"/>
</dbReference>
<evidence type="ECO:0000256" key="1">
    <source>
        <dbReference type="SAM" id="Phobius"/>
    </source>
</evidence>
<reference evidence="3" key="1">
    <citation type="submission" date="2021-01" db="EMBL/GenBank/DDBJ databases">
        <authorList>
            <person name="Corre E."/>
            <person name="Pelletier E."/>
            <person name="Niang G."/>
            <person name="Scheremetjew M."/>
            <person name="Finn R."/>
            <person name="Kale V."/>
            <person name="Holt S."/>
            <person name="Cochrane G."/>
            <person name="Meng A."/>
            <person name="Brown T."/>
            <person name="Cohen L."/>
        </authorList>
    </citation>
    <scope>NUCLEOTIDE SEQUENCE</scope>
    <source>
        <strain evidence="3">CCMP219</strain>
    </source>
</reference>
<protein>
    <recommendedName>
        <fullName evidence="2">J domain-containing protein</fullName>
    </recommendedName>
</protein>
<evidence type="ECO:0000313" key="3">
    <source>
        <dbReference type="EMBL" id="CAD8288985.1"/>
    </source>
</evidence>
<organism evidence="3">
    <name type="scientific">Chlamydomonas euryale</name>
    <dbReference type="NCBI Taxonomy" id="1486919"/>
    <lineage>
        <taxon>Eukaryota</taxon>
        <taxon>Viridiplantae</taxon>
        <taxon>Chlorophyta</taxon>
        <taxon>core chlorophytes</taxon>
        <taxon>Chlorophyceae</taxon>
        <taxon>CS clade</taxon>
        <taxon>Chlamydomonadales</taxon>
        <taxon>Chlamydomonadaceae</taxon>
        <taxon>Chlamydomonas</taxon>
    </lineage>
</organism>
<dbReference type="SMART" id="SM00271">
    <property type="entry name" value="DnaJ"/>
    <property type="match status" value="1"/>
</dbReference>
<dbReference type="PROSITE" id="PS50076">
    <property type="entry name" value="DNAJ_2"/>
    <property type="match status" value="1"/>
</dbReference>
<dbReference type="InterPro" id="IPR001623">
    <property type="entry name" value="DnaJ_domain"/>
</dbReference>
<dbReference type="PRINTS" id="PR00625">
    <property type="entry name" value="JDOMAIN"/>
</dbReference>
<feature type="transmembrane region" description="Helical" evidence="1">
    <location>
        <begin position="124"/>
        <end position="144"/>
    </location>
</feature>
<sequence>MSGTAHPYNVLGLQPTASREQVKDAFRKLCLIYHPDKCSPELASTAEARFKNIKDAYDTILKGQAGYAPPPPGSRGSYHYTKAYYQAHGMDSGGPVKVGGPFGGYATEFEFYRAMYRTNRNNPAMLLMVGLFAIPVVTMVTSVLNGNTGFIRQFRDEGIYMFTQGRYRVNGRDTLMNPFSIRSLDNMEDSYIYKSDKYKHLRTNNSQSAPAQDGLLRD</sequence>
<keyword evidence="1" id="KW-0812">Transmembrane</keyword>
<dbReference type="Gene3D" id="1.10.287.110">
    <property type="entry name" value="DnaJ domain"/>
    <property type="match status" value="1"/>
</dbReference>
<dbReference type="CDD" id="cd06257">
    <property type="entry name" value="DnaJ"/>
    <property type="match status" value="1"/>
</dbReference>
<keyword evidence="1" id="KW-0472">Membrane</keyword>